<comment type="caution">
    <text evidence="2">The sequence shown here is derived from an EMBL/GenBank/DDBJ whole genome shotgun (WGS) entry which is preliminary data.</text>
</comment>
<evidence type="ECO:0008006" key="4">
    <source>
        <dbReference type="Google" id="ProtNLM"/>
    </source>
</evidence>
<reference evidence="2" key="1">
    <citation type="submission" date="2020-05" db="EMBL/GenBank/DDBJ databases">
        <title>Mycena genomes resolve the evolution of fungal bioluminescence.</title>
        <authorList>
            <person name="Tsai I.J."/>
        </authorList>
    </citation>
    <scope>NUCLEOTIDE SEQUENCE</scope>
    <source>
        <strain evidence="2">160909Yilan</strain>
    </source>
</reference>
<dbReference type="EMBL" id="JACAZH010000001">
    <property type="protein sequence ID" value="KAF7377589.1"/>
    <property type="molecule type" value="Genomic_DNA"/>
</dbReference>
<evidence type="ECO:0000313" key="3">
    <source>
        <dbReference type="Proteomes" id="UP000623467"/>
    </source>
</evidence>
<evidence type="ECO:0000313" key="2">
    <source>
        <dbReference type="EMBL" id="KAF7377589.1"/>
    </source>
</evidence>
<dbReference type="OrthoDB" id="3251070at2759"/>
<name>A0A8H7DJE0_9AGAR</name>
<proteinExistence type="predicted"/>
<accession>A0A8H7DJE0</accession>
<dbReference type="Proteomes" id="UP000623467">
    <property type="component" value="Unassembled WGS sequence"/>
</dbReference>
<feature type="region of interest" description="Disordered" evidence="1">
    <location>
        <begin position="1"/>
        <end position="29"/>
    </location>
</feature>
<sequence>MPSRNTRRRLESPPADENSKESDPPSKPCLADEWDPNAGLFLVQLPPELFDAIIENYGTLPCPFFYSTHNIPELKYYERNDALTALSQTCRALRGIILPRLWARLDICRVPERARLTWYKYTMQAIERKANGIAVSPVRHHVRMLTLMFSKSQPEAALAALWNMLPKLPNLRTIQVIICKTPGLAKSLTDSKLELPNVTTLFLPNEASFFQRICPNATHLCCVGGSGASLMSALTEKTEVFDGMVDWTDLKLQVVGRLLKNAPNLRTLEFRRPVNAGLGIASQNTAPAEWKQIIPKLAPLKKLTKLILTFPAAEEITDDTASIEAARTLMRKSVV</sequence>
<gene>
    <name evidence="2" type="ORF">MSAN_00181600</name>
</gene>
<keyword evidence="3" id="KW-1185">Reference proteome</keyword>
<evidence type="ECO:0000256" key="1">
    <source>
        <dbReference type="SAM" id="MobiDB-lite"/>
    </source>
</evidence>
<organism evidence="2 3">
    <name type="scientific">Mycena sanguinolenta</name>
    <dbReference type="NCBI Taxonomy" id="230812"/>
    <lineage>
        <taxon>Eukaryota</taxon>
        <taxon>Fungi</taxon>
        <taxon>Dikarya</taxon>
        <taxon>Basidiomycota</taxon>
        <taxon>Agaricomycotina</taxon>
        <taxon>Agaricomycetes</taxon>
        <taxon>Agaricomycetidae</taxon>
        <taxon>Agaricales</taxon>
        <taxon>Marasmiineae</taxon>
        <taxon>Mycenaceae</taxon>
        <taxon>Mycena</taxon>
    </lineage>
</organism>
<dbReference type="AlphaFoldDB" id="A0A8H7DJE0"/>
<protein>
    <recommendedName>
        <fullName evidence="4">F-box domain-containing protein</fullName>
    </recommendedName>
</protein>